<keyword evidence="1" id="KW-0479">Metal-binding</keyword>
<keyword evidence="1" id="KW-0862">Zinc</keyword>
<reference evidence="4" key="1">
    <citation type="submission" date="2022-07" db="EMBL/GenBank/DDBJ databases">
        <authorList>
            <person name="Macas J."/>
            <person name="Novak P."/>
            <person name="Neumann P."/>
        </authorList>
    </citation>
    <scope>NUCLEOTIDE SEQUENCE</scope>
</reference>
<evidence type="ECO:0000259" key="3">
    <source>
        <dbReference type="PROSITE" id="PS50158"/>
    </source>
</evidence>
<proteinExistence type="predicted"/>
<feature type="compositionally biased region" description="Basic and acidic residues" evidence="2">
    <location>
        <begin position="312"/>
        <end position="325"/>
    </location>
</feature>
<dbReference type="GO" id="GO:0003676">
    <property type="term" value="F:nucleic acid binding"/>
    <property type="evidence" value="ECO:0007669"/>
    <property type="project" value="InterPro"/>
</dbReference>
<feature type="region of interest" description="Disordered" evidence="2">
    <location>
        <begin position="312"/>
        <end position="336"/>
    </location>
</feature>
<comment type="caution">
    <text evidence="4">The sequence shown here is derived from an EMBL/GenBank/DDBJ whole genome shotgun (WGS) entry which is preliminary data.</text>
</comment>
<evidence type="ECO:0000256" key="1">
    <source>
        <dbReference type="PROSITE-ProRule" id="PRU00047"/>
    </source>
</evidence>
<dbReference type="InterPro" id="IPR005162">
    <property type="entry name" value="Retrotrans_gag_dom"/>
</dbReference>
<dbReference type="InterPro" id="IPR032567">
    <property type="entry name" value="RTL1-rel"/>
</dbReference>
<dbReference type="InterPro" id="IPR001878">
    <property type="entry name" value="Znf_CCHC"/>
</dbReference>
<protein>
    <recommendedName>
        <fullName evidence="3">CCHC-type domain-containing protein</fullName>
    </recommendedName>
</protein>
<evidence type="ECO:0000313" key="6">
    <source>
        <dbReference type="Proteomes" id="UP001152523"/>
    </source>
</evidence>
<dbReference type="Pfam" id="PF00098">
    <property type="entry name" value="zf-CCHC"/>
    <property type="match status" value="1"/>
</dbReference>
<dbReference type="EMBL" id="CAMAPF010001303">
    <property type="protein sequence ID" value="CAH9148897.1"/>
    <property type="molecule type" value="Genomic_DNA"/>
</dbReference>
<feature type="domain" description="CCHC-type" evidence="3">
    <location>
        <begin position="290"/>
        <end position="303"/>
    </location>
</feature>
<feature type="compositionally biased region" description="Basic and acidic residues" evidence="2">
    <location>
        <begin position="213"/>
        <end position="224"/>
    </location>
</feature>
<dbReference type="SUPFAM" id="SSF57756">
    <property type="entry name" value="Retrovirus zinc finger-like domains"/>
    <property type="match status" value="1"/>
</dbReference>
<dbReference type="PANTHER" id="PTHR15503">
    <property type="entry name" value="LDOC1 RELATED"/>
    <property type="match status" value="1"/>
</dbReference>
<dbReference type="PANTHER" id="PTHR15503:SF45">
    <property type="entry name" value="RNA-DIRECTED DNA POLYMERASE HOMOLOG"/>
    <property type="match status" value="1"/>
</dbReference>
<dbReference type="Proteomes" id="UP001152523">
    <property type="component" value="Unassembled WGS sequence"/>
</dbReference>
<evidence type="ECO:0000313" key="5">
    <source>
        <dbReference type="EMBL" id="CAH9148897.1"/>
    </source>
</evidence>
<sequence length="336" mass="39216">MPPRRDPNVVPTNAELAQALAQLTQTVTMAFQNQPNNGNNMESRVAARNPPSFLGQEDPVLLENWIRTFDKLFDAINCPEDQQINIAVYYLHEEADKWWVHVGPGMSAQPDFTWDRFKRALRKRFYPPHVQAENRDKFLHLKQGEMTVQEYHSQFVTLAEFATSLVPDEESKIEKFIGGLNFDTQKMMTVQDWQTLDDAYYKAAKHYRVTKLQREAQKKARKNEEENEQEEKKLKTHHQGQSVTKANRSYEERRFPVQIPTKVGKERHFNCKRCKQDHPGVDCAGEKVTCYFCGKLGHRAYECWYNPEKGIKRQRSDQVERESKRKSAGGHGKSRQ</sequence>
<dbReference type="PROSITE" id="PS50158">
    <property type="entry name" value="ZF_CCHC"/>
    <property type="match status" value="1"/>
</dbReference>
<feature type="region of interest" description="Disordered" evidence="2">
    <location>
        <begin position="213"/>
        <end position="259"/>
    </location>
</feature>
<dbReference type="GO" id="GO:0008270">
    <property type="term" value="F:zinc ion binding"/>
    <property type="evidence" value="ECO:0007669"/>
    <property type="project" value="UniProtKB-KW"/>
</dbReference>
<name>A0AAV0CW26_9ASTE</name>
<evidence type="ECO:0000256" key="2">
    <source>
        <dbReference type="SAM" id="MobiDB-lite"/>
    </source>
</evidence>
<accession>A0AAV0CW26</accession>
<feature type="compositionally biased region" description="Basic residues" evidence="2">
    <location>
        <begin position="326"/>
        <end position="336"/>
    </location>
</feature>
<gene>
    <name evidence="5" type="ORF">CEPIT_LOCUS44859</name>
    <name evidence="4" type="ORF">CEPIT_LOCUS9901</name>
</gene>
<dbReference type="InterPro" id="IPR036875">
    <property type="entry name" value="Znf_CCHC_sf"/>
</dbReference>
<keyword evidence="1" id="KW-0863">Zinc-finger</keyword>
<keyword evidence="6" id="KW-1185">Reference proteome</keyword>
<dbReference type="AlphaFoldDB" id="A0AAV0CW26"/>
<evidence type="ECO:0000313" key="4">
    <source>
        <dbReference type="EMBL" id="CAH9086708.1"/>
    </source>
</evidence>
<organism evidence="4 6">
    <name type="scientific">Cuscuta epithymum</name>
    <dbReference type="NCBI Taxonomy" id="186058"/>
    <lineage>
        <taxon>Eukaryota</taxon>
        <taxon>Viridiplantae</taxon>
        <taxon>Streptophyta</taxon>
        <taxon>Embryophyta</taxon>
        <taxon>Tracheophyta</taxon>
        <taxon>Spermatophyta</taxon>
        <taxon>Magnoliopsida</taxon>
        <taxon>eudicotyledons</taxon>
        <taxon>Gunneridae</taxon>
        <taxon>Pentapetalae</taxon>
        <taxon>asterids</taxon>
        <taxon>lamiids</taxon>
        <taxon>Solanales</taxon>
        <taxon>Convolvulaceae</taxon>
        <taxon>Cuscuteae</taxon>
        <taxon>Cuscuta</taxon>
        <taxon>Cuscuta subgen. Cuscuta</taxon>
    </lineage>
</organism>
<dbReference type="EMBL" id="CAMAPF010000056">
    <property type="protein sequence ID" value="CAH9086708.1"/>
    <property type="molecule type" value="Genomic_DNA"/>
</dbReference>
<dbReference type="Pfam" id="PF03732">
    <property type="entry name" value="Retrotrans_gag"/>
    <property type="match status" value="1"/>
</dbReference>